<dbReference type="AlphaFoldDB" id="A0A2Z7BGW4"/>
<keyword evidence="1" id="KW-0732">Signal</keyword>
<sequence length="93" mass="10464">MFCSFLLTSSLLLITSSSRHADVIVADSRLLFTSTSGFVLHNWFQTSTVHILLRTFLQPLANITAAGLNWPPPDYEQLTQLWTSPLLIQFPSK</sequence>
<feature type="signal peptide" evidence="1">
    <location>
        <begin position="1"/>
        <end position="21"/>
    </location>
</feature>
<feature type="chain" id="PRO_5016432355" description="Secreted protein" evidence="1">
    <location>
        <begin position="22"/>
        <end position="93"/>
    </location>
</feature>
<reference evidence="2 3" key="1">
    <citation type="journal article" date="2015" name="Proc. Natl. Acad. Sci. U.S.A.">
        <title>The resurrection genome of Boea hygrometrica: A blueprint for survival of dehydration.</title>
        <authorList>
            <person name="Xiao L."/>
            <person name="Yang G."/>
            <person name="Zhang L."/>
            <person name="Yang X."/>
            <person name="Zhao S."/>
            <person name="Ji Z."/>
            <person name="Zhou Q."/>
            <person name="Hu M."/>
            <person name="Wang Y."/>
            <person name="Chen M."/>
            <person name="Xu Y."/>
            <person name="Jin H."/>
            <person name="Xiao X."/>
            <person name="Hu G."/>
            <person name="Bao F."/>
            <person name="Hu Y."/>
            <person name="Wan P."/>
            <person name="Li L."/>
            <person name="Deng X."/>
            <person name="Kuang T."/>
            <person name="Xiang C."/>
            <person name="Zhu J.K."/>
            <person name="Oliver M.J."/>
            <person name="He Y."/>
        </authorList>
    </citation>
    <scope>NUCLEOTIDE SEQUENCE [LARGE SCALE GENOMIC DNA]</scope>
    <source>
        <strain evidence="3">cv. XS01</strain>
    </source>
</reference>
<evidence type="ECO:0000313" key="2">
    <source>
        <dbReference type="EMBL" id="KZV33375.1"/>
    </source>
</evidence>
<name>A0A2Z7BGW4_9LAMI</name>
<evidence type="ECO:0008006" key="4">
    <source>
        <dbReference type="Google" id="ProtNLM"/>
    </source>
</evidence>
<protein>
    <recommendedName>
        <fullName evidence="4">Secreted protein</fullName>
    </recommendedName>
</protein>
<dbReference type="Proteomes" id="UP000250235">
    <property type="component" value="Unassembled WGS sequence"/>
</dbReference>
<dbReference type="EMBL" id="KV005842">
    <property type="protein sequence ID" value="KZV33375.1"/>
    <property type="molecule type" value="Genomic_DNA"/>
</dbReference>
<organism evidence="2 3">
    <name type="scientific">Dorcoceras hygrometricum</name>
    <dbReference type="NCBI Taxonomy" id="472368"/>
    <lineage>
        <taxon>Eukaryota</taxon>
        <taxon>Viridiplantae</taxon>
        <taxon>Streptophyta</taxon>
        <taxon>Embryophyta</taxon>
        <taxon>Tracheophyta</taxon>
        <taxon>Spermatophyta</taxon>
        <taxon>Magnoliopsida</taxon>
        <taxon>eudicotyledons</taxon>
        <taxon>Gunneridae</taxon>
        <taxon>Pentapetalae</taxon>
        <taxon>asterids</taxon>
        <taxon>lamiids</taxon>
        <taxon>Lamiales</taxon>
        <taxon>Gesneriaceae</taxon>
        <taxon>Didymocarpoideae</taxon>
        <taxon>Trichosporeae</taxon>
        <taxon>Loxocarpinae</taxon>
        <taxon>Dorcoceras</taxon>
    </lineage>
</organism>
<evidence type="ECO:0000256" key="1">
    <source>
        <dbReference type="SAM" id="SignalP"/>
    </source>
</evidence>
<accession>A0A2Z7BGW4</accession>
<evidence type="ECO:0000313" key="3">
    <source>
        <dbReference type="Proteomes" id="UP000250235"/>
    </source>
</evidence>
<keyword evidence="3" id="KW-1185">Reference proteome</keyword>
<proteinExistence type="predicted"/>
<gene>
    <name evidence="2" type="ORF">F511_13180</name>
</gene>